<dbReference type="AlphaFoldDB" id="A0A067BJM0"/>
<protein>
    <submittedName>
        <fullName evidence="1">Uncharacterized protein</fullName>
    </submittedName>
</protein>
<sequence>MADDSSSSIREVLGVLFRSALPASALDDDESVDEALGRLRRALQALPQDASVFWHLAHVARLKEMLHEHMAEAIETYVDDAMAKDPEWMLVTRTASPLDAVIDAMILSKGPNVHVLQTRLHDAVASQVTAILNELREHGPLHDRFAASATAFDTRVHRAHDNVLRLDSVSNDDPDDGDSNVLWTDGFHDDDDFDTESPRLAASDLYVLLDRMALPSSKARLDAFAQLLAVPVDTLLELGDACVDAVTRRLVPFCLDKDDATSTSAITRLHMLVQGTDIAAQCRLYAVLLETLLHSTPRAALFLRKPSISSPTPSQSPQRGLLRVLRYVHHLLHVLPNEWIYAPPD</sequence>
<keyword evidence="2" id="KW-1185">Reference proteome</keyword>
<reference evidence="1 2" key="1">
    <citation type="journal article" date="2013" name="PLoS Genet.">
        <title>Distinctive expansion of potential virulence genes in the genome of the oomycete fish pathogen Saprolegnia parasitica.</title>
        <authorList>
            <person name="Jiang R.H."/>
            <person name="de Bruijn I."/>
            <person name="Haas B.J."/>
            <person name="Belmonte R."/>
            <person name="Lobach L."/>
            <person name="Christie J."/>
            <person name="van den Ackerveken G."/>
            <person name="Bottin A."/>
            <person name="Bulone V."/>
            <person name="Diaz-Moreno S.M."/>
            <person name="Dumas B."/>
            <person name="Fan L."/>
            <person name="Gaulin E."/>
            <person name="Govers F."/>
            <person name="Grenville-Briggs L.J."/>
            <person name="Horner N.R."/>
            <person name="Levin J.Z."/>
            <person name="Mammella M."/>
            <person name="Meijer H.J."/>
            <person name="Morris P."/>
            <person name="Nusbaum C."/>
            <person name="Oome S."/>
            <person name="Phillips A.J."/>
            <person name="van Rooyen D."/>
            <person name="Rzeszutek E."/>
            <person name="Saraiva M."/>
            <person name="Secombes C.J."/>
            <person name="Seidl M.F."/>
            <person name="Snel B."/>
            <person name="Stassen J.H."/>
            <person name="Sykes S."/>
            <person name="Tripathy S."/>
            <person name="van den Berg H."/>
            <person name="Vega-Arreguin J.C."/>
            <person name="Wawra S."/>
            <person name="Young S.K."/>
            <person name="Zeng Q."/>
            <person name="Dieguez-Uribeondo J."/>
            <person name="Russ C."/>
            <person name="Tyler B.M."/>
            <person name="van West P."/>
        </authorList>
    </citation>
    <scope>NUCLEOTIDE SEQUENCE [LARGE SCALE GENOMIC DNA]</scope>
    <source>
        <strain evidence="1 2">CBS 223.65</strain>
    </source>
</reference>
<dbReference type="Proteomes" id="UP000030745">
    <property type="component" value="Unassembled WGS sequence"/>
</dbReference>
<gene>
    <name evidence="1" type="ORF">SPRG_17615</name>
</gene>
<dbReference type="GeneID" id="24139147"/>
<feature type="non-terminal residue" evidence="1">
    <location>
        <position position="345"/>
    </location>
</feature>
<dbReference type="EMBL" id="KK583858">
    <property type="protein sequence ID" value="KDO16925.1"/>
    <property type="molecule type" value="Genomic_DNA"/>
</dbReference>
<accession>A0A067BJM0</accession>
<dbReference type="KEGG" id="spar:SPRG_17615"/>
<proteinExistence type="predicted"/>
<organism evidence="1 2">
    <name type="scientific">Saprolegnia parasitica (strain CBS 223.65)</name>
    <dbReference type="NCBI Taxonomy" id="695850"/>
    <lineage>
        <taxon>Eukaryota</taxon>
        <taxon>Sar</taxon>
        <taxon>Stramenopiles</taxon>
        <taxon>Oomycota</taxon>
        <taxon>Saprolegniomycetes</taxon>
        <taxon>Saprolegniales</taxon>
        <taxon>Saprolegniaceae</taxon>
        <taxon>Saprolegnia</taxon>
    </lineage>
</organism>
<dbReference type="VEuPathDB" id="FungiDB:SPRG_17615"/>
<evidence type="ECO:0000313" key="2">
    <source>
        <dbReference type="Proteomes" id="UP000030745"/>
    </source>
</evidence>
<dbReference type="RefSeq" id="XP_012212365.1">
    <property type="nucleotide sequence ID" value="XM_012356975.1"/>
</dbReference>
<evidence type="ECO:0000313" key="1">
    <source>
        <dbReference type="EMBL" id="KDO16925.1"/>
    </source>
</evidence>
<name>A0A067BJM0_SAPPC</name>